<dbReference type="Proteomes" id="UP000186666">
    <property type="component" value="Unassembled WGS sequence"/>
</dbReference>
<dbReference type="RefSeq" id="WP_068580699.1">
    <property type="nucleotide sequence ID" value="NZ_FTNK01000002.1"/>
</dbReference>
<dbReference type="EMBL" id="FTNK01000002">
    <property type="protein sequence ID" value="SIQ46786.1"/>
    <property type="molecule type" value="Genomic_DNA"/>
</dbReference>
<evidence type="ECO:0000259" key="1">
    <source>
        <dbReference type="PROSITE" id="PS51186"/>
    </source>
</evidence>
<reference evidence="2 3" key="1">
    <citation type="submission" date="2017-01" db="EMBL/GenBank/DDBJ databases">
        <authorList>
            <person name="Varghese N."/>
            <person name="Submissions S."/>
        </authorList>
    </citation>
    <scope>NUCLEOTIDE SEQUENCE [LARGE SCALE GENOMIC DNA]</scope>
    <source>
        <strain evidence="2 3">ATCC 23464</strain>
    </source>
</reference>
<comment type="caution">
    <text evidence="2">The sequence shown here is derived from an EMBL/GenBank/DDBJ whole genome shotgun (WGS) entry which is preliminary data.</text>
</comment>
<keyword evidence="3" id="KW-1185">Reference proteome</keyword>
<dbReference type="SUPFAM" id="SSF55729">
    <property type="entry name" value="Acyl-CoA N-acyltransferases (Nat)"/>
    <property type="match status" value="1"/>
</dbReference>
<sequence>MKETVEVIRVSEDQKSILRQLVELYEYDFSEFNHEDVNEYGLYGYTYFDHYWTDDTRHPFFIKVEGKFAGFILVNSYCYLAKDKNAKSISEFFVMRKYRRKGIGKIAIKMIFDQFQGEWEVLQHENNIISKSFWLNVIEEYTSGKYIASDVKTQEWDGTGLLFNNSVS</sequence>
<dbReference type="Pfam" id="PF00583">
    <property type="entry name" value="Acetyltransf_1"/>
    <property type="match status" value="1"/>
</dbReference>
<name>A0ABY1JMM6_9BACL</name>
<dbReference type="Gene3D" id="3.40.630.30">
    <property type="match status" value="1"/>
</dbReference>
<feature type="domain" description="N-acetyltransferase" evidence="1">
    <location>
        <begin position="8"/>
        <end position="168"/>
    </location>
</feature>
<gene>
    <name evidence="2" type="ORF">SAMN05421578_102125</name>
</gene>
<dbReference type="InterPro" id="IPR016181">
    <property type="entry name" value="Acyl_CoA_acyltransferase"/>
</dbReference>
<accession>A0ABY1JMM6</accession>
<organism evidence="2 3">
    <name type="scientific">Paenibacillus macquariensis</name>
    <dbReference type="NCBI Taxonomy" id="948756"/>
    <lineage>
        <taxon>Bacteria</taxon>
        <taxon>Bacillati</taxon>
        <taxon>Bacillota</taxon>
        <taxon>Bacilli</taxon>
        <taxon>Bacillales</taxon>
        <taxon>Paenibacillaceae</taxon>
        <taxon>Paenibacillus</taxon>
    </lineage>
</organism>
<evidence type="ECO:0000313" key="2">
    <source>
        <dbReference type="EMBL" id="SIQ46786.1"/>
    </source>
</evidence>
<dbReference type="CDD" id="cd04301">
    <property type="entry name" value="NAT_SF"/>
    <property type="match status" value="1"/>
</dbReference>
<dbReference type="PROSITE" id="PS51186">
    <property type="entry name" value="GNAT"/>
    <property type="match status" value="1"/>
</dbReference>
<protein>
    <submittedName>
        <fullName evidence="2">Predicted acetyltransferase</fullName>
    </submittedName>
</protein>
<evidence type="ECO:0000313" key="3">
    <source>
        <dbReference type="Proteomes" id="UP000186666"/>
    </source>
</evidence>
<dbReference type="InterPro" id="IPR000182">
    <property type="entry name" value="GNAT_dom"/>
</dbReference>
<proteinExistence type="predicted"/>